<dbReference type="PROSITE" id="PS51186">
    <property type="entry name" value="GNAT"/>
    <property type="match status" value="1"/>
</dbReference>
<dbReference type="InterPro" id="IPR016181">
    <property type="entry name" value="Acyl_CoA_acyltransferase"/>
</dbReference>
<gene>
    <name evidence="2" type="ORF">GYN08_06495</name>
</gene>
<keyword evidence="3" id="KW-1185">Reference proteome</keyword>
<proteinExistence type="predicted"/>
<dbReference type="EMBL" id="JAAFGS010000002">
    <property type="protein sequence ID" value="NGZ74960.1"/>
    <property type="molecule type" value="Genomic_DNA"/>
</dbReference>
<reference evidence="2 3" key="1">
    <citation type="submission" date="2020-01" db="EMBL/GenBank/DDBJ databases">
        <title>Polyphasic characterisation and genomic insights into a novel alkali tolerant bacterium VR-M41.</title>
        <authorList>
            <person name="Vemuluri V.R."/>
        </authorList>
    </citation>
    <scope>NUCLEOTIDE SEQUENCE [LARGE SCALE GENOMIC DNA]</scope>
    <source>
        <strain evidence="2 3">VR-M41</strain>
    </source>
</reference>
<dbReference type="Gene3D" id="3.40.630.30">
    <property type="match status" value="1"/>
</dbReference>
<dbReference type="RefSeq" id="WP_166273284.1">
    <property type="nucleotide sequence ID" value="NZ_JAAFGS010000002.1"/>
</dbReference>
<name>A0ABX0F3A3_9BACL</name>
<dbReference type="SUPFAM" id="SSF55729">
    <property type="entry name" value="Acyl-CoA N-acyltransferases (Nat)"/>
    <property type="match status" value="1"/>
</dbReference>
<dbReference type="PANTHER" id="PTHR13355:SF9">
    <property type="entry name" value="ACETYLTRANSFERASE BSU40680-RELATED"/>
    <property type="match status" value="1"/>
</dbReference>
<dbReference type="Pfam" id="PF13673">
    <property type="entry name" value="Acetyltransf_10"/>
    <property type="match status" value="1"/>
</dbReference>
<dbReference type="InterPro" id="IPR039143">
    <property type="entry name" value="GNPNAT1-like"/>
</dbReference>
<dbReference type="CDD" id="cd04301">
    <property type="entry name" value="NAT_SF"/>
    <property type="match status" value="1"/>
</dbReference>
<evidence type="ECO:0000259" key="1">
    <source>
        <dbReference type="PROSITE" id="PS51186"/>
    </source>
</evidence>
<feature type="domain" description="N-acetyltransferase" evidence="1">
    <location>
        <begin position="2"/>
        <end position="144"/>
    </location>
</feature>
<comment type="caution">
    <text evidence="2">The sequence shown here is derived from an EMBL/GenBank/DDBJ whole genome shotgun (WGS) entry which is preliminary data.</text>
</comment>
<evidence type="ECO:0000313" key="2">
    <source>
        <dbReference type="EMBL" id="NGZ74960.1"/>
    </source>
</evidence>
<protein>
    <submittedName>
        <fullName evidence="2">GNAT family N-acetyltransferase</fullName>
    </submittedName>
</protein>
<dbReference type="PANTHER" id="PTHR13355">
    <property type="entry name" value="GLUCOSAMINE 6-PHOSPHATE N-ACETYLTRANSFERASE"/>
    <property type="match status" value="1"/>
</dbReference>
<evidence type="ECO:0000313" key="3">
    <source>
        <dbReference type="Proteomes" id="UP000800303"/>
    </source>
</evidence>
<sequence>METIKIGSAEELEQAFLIRKTVFVEEQGVPLEDEFDEFDRPDAACEHVLVFYEGRAVGTGRIRVVQGTGKLERICILEPYRKHGIGRRILEALERIAAEKGLVGVKLHGQSQARGFYEKLGYAAASDEFMEDGIPHLLMVKALRDSASEQTSCS</sequence>
<accession>A0ABX0F3A3</accession>
<dbReference type="InterPro" id="IPR000182">
    <property type="entry name" value="GNAT_dom"/>
</dbReference>
<dbReference type="Proteomes" id="UP000800303">
    <property type="component" value="Unassembled WGS sequence"/>
</dbReference>
<organism evidence="2 3">
    <name type="scientific">Saccharibacillus alkalitolerans</name>
    <dbReference type="NCBI Taxonomy" id="2705290"/>
    <lineage>
        <taxon>Bacteria</taxon>
        <taxon>Bacillati</taxon>
        <taxon>Bacillota</taxon>
        <taxon>Bacilli</taxon>
        <taxon>Bacillales</taxon>
        <taxon>Paenibacillaceae</taxon>
        <taxon>Saccharibacillus</taxon>
    </lineage>
</organism>